<comment type="caution">
    <text evidence="9">The sequence shown here is derived from an EMBL/GenBank/DDBJ whole genome shotgun (WGS) entry which is preliminary data.</text>
</comment>
<comment type="subcellular location">
    <subcellularLocation>
        <location evidence="1">Cell membrane</location>
        <topology evidence="1">Multi-pass membrane protein</topology>
    </subcellularLocation>
</comment>
<feature type="transmembrane region" description="Helical" evidence="7">
    <location>
        <begin position="30"/>
        <end position="51"/>
    </location>
</feature>
<dbReference type="Pfam" id="PF13396">
    <property type="entry name" value="PLDc_N"/>
    <property type="match status" value="1"/>
</dbReference>
<feature type="compositionally biased region" description="Basic and acidic residues" evidence="6">
    <location>
        <begin position="99"/>
        <end position="110"/>
    </location>
</feature>
<feature type="region of interest" description="Disordered" evidence="6">
    <location>
        <begin position="64"/>
        <end position="153"/>
    </location>
</feature>
<evidence type="ECO:0000256" key="4">
    <source>
        <dbReference type="ARBA" id="ARBA00022989"/>
    </source>
</evidence>
<sequence>MLVVLVPMLIWFGALWHCFRNRALGGGARLLWLLFIFFTYIFGAIIYWIFAPKRNALIRVRTTQAYQRQRPPQQYYYPSNRQQQYYQPPRTPEPYYRPSEPEQTRPEEYRPYQQGYARRADPSTEQEPIQASEYSSYEYPQATYPEQTQQQQQ</sequence>
<keyword evidence="4 7" id="KW-1133">Transmembrane helix</keyword>
<keyword evidence="5 7" id="KW-0472">Membrane</keyword>
<feature type="compositionally biased region" description="Polar residues" evidence="6">
    <location>
        <begin position="123"/>
        <end position="135"/>
    </location>
</feature>
<gene>
    <name evidence="9" type="ORF">KDAU_54270</name>
</gene>
<evidence type="ECO:0000313" key="10">
    <source>
        <dbReference type="Proteomes" id="UP000287224"/>
    </source>
</evidence>
<dbReference type="AlphaFoldDB" id="A0A401ZMM0"/>
<evidence type="ECO:0000256" key="1">
    <source>
        <dbReference type="ARBA" id="ARBA00004651"/>
    </source>
</evidence>
<feature type="domain" description="Cardiolipin synthase N-terminal" evidence="8">
    <location>
        <begin position="10"/>
        <end position="50"/>
    </location>
</feature>
<dbReference type="Proteomes" id="UP000287224">
    <property type="component" value="Unassembled WGS sequence"/>
</dbReference>
<evidence type="ECO:0000259" key="8">
    <source>
        <dbReference type="Pfam" id="PF13396"/>
    </source>
</evidence>
<evidence type="ECO:0000256" key="6">
    <source>
        <dbReference type="SAM" id="MobiDB-lite"/>
    </source>
</evidence>
<proteinExistence type="predicted"/>
<organism evidence="9 10">
    <name type="scientific">Dictyobacter aurantiacus</name>
    <dbReference type="NCBI Taxonomy" id="1936993"/>
    <lineage>
        <taxon>Bacteria</taxon>
        <taxon>Bacillati</taxon>
        <taxon>Chloroflexota</taxon>
        <taxon>Ktedonobacteria</taxon>
        <taxon>Ktedonobacterales</taxon>
        <taxon>Dictyobacteraceae</taxon>
        <taxon>Dictyobacter</taxon>
    </lineage>
</organism>
<evidence type="ECO:0000256" key="3">
    <source>
        <dbReference type="ARBA" id="ARBA00022692"/>
    </source>
</evidence>
<evidence type="ECO:0000313" key="9">
    <source>
        <dbReference type="EMBL" id="GCE08098.1"/>
    </source>
</evidence>
<dbReference type="GO" id="GO:0005886">
    <property type="term" value="C:plasma membrane"/>
    <property type="evidence" value="ECO:0007669"/>
    <property type="project" value="UniProtKB-SubCell"/>
</dbReference>
<evidence type="ECO:0000256" key="7">
    <source>
        <dbReference type="SAM" id="Phobius"/>
    </source>
</evidence>
<name>A0A401ZMM0_9CHLR</name>
<accession>A0A401ZMM0</accession>
<dbReference type="InterPro" id="IPR027379">
    <property type="entry name" value="CLS_N"/>
</dbReference>
<evidence type="ECO:0000256" key="5">
    <source>
        <dbReference type="ARBA" id="ARBA00023136"/>
    </source>
</evidence>
<protein>
    <recommendedName>
        <fullName evidence="8">Cardiolipin synthase N-terminal domain-containing protein</fullName>
    </recommendedName>
</protein>
<feature type="compositionally biased region" description="Low complexity" evidence="6">
    <location>
        <begin position="66"/>
        <end position="98"/>
    </location>
</feature>
<evidence type="ECO:0000256" key="2">
    <source>
        <dbReference type="ARBA" id="ARBA00022475"/>
    </source>
</evidence>
<dbReference type="EMBL" id="BIFQ01000002">
    <property type="protein sequence ID" value="GCE08098.1"/>
    <property type="molecule type" value="Genomic_DNA"/>
</dbReference>
<keyword evidence="3 7" id="KW-0812">Transmembrane</keyword>
<keyword evidence="2" id="KW-1003">Cell membrane</keyword>
<reference evidence="10" key="1">
    <citation type="submission" date="2018-12" db="EMBL/GenBank/DDBJ databases">
        <title>Tengunoibacter tsumagoiensis gen. nov., sp. nov., Dictyobacter kobayashii sp. nov., D. alpinus sp. nov., and D. joshuensis sp. nov. and description of Dictyobacteraceae fam. nov. within the order Ktedonobacterales isolated from Tengu-no-mugimeshi.</title>
        <authorList>
            <person name="Wang C.M."/>
            <person name="Zheng Y."/>
            <person name="Sakai Y."/>
            <person name="Toyoda A."/>
            <person name="Minakuchi Y."/>
            <person name="Abe K."/>
            <person name="Yokota A."/>
            <person name="Yabe S."/>
        </authorList>
    </citation>
    <scope>NUCLEOTIDE SEQUENCE [LARGE SCALE GENOMIC DNA]</scope>
    <source>
        <strain evidence="10">S-27</strain>
    </source>
</reference>
<keyword evidence="10" id="KW-1185">Reference proteome</keyword>